<dbReference type="EMBL" id="VITO01000011">
    <property type="protein sequence ID" value="TWB24974.1"/>
    <property type="molecule type" value="Genomic_DNA"/>
</dbReference>
<sequence>MGYFFLIPIALAMGAGGLGAFLWTLRNGQYEDMQGAAERILYQDDDTPLADQSPD</sequence>
<dbReference type="InterPro" id="IPR004714">
    <property type="entry name" value="Cyt_oxidase_maturation_cbb3"/>
</dbReference>
<gene>
    <name evidence="2" type="ORF">FBZ88_11151</name>
</gene>
<dbReference type="RefSeq" id="WP_145618386.1">
    <property type="nucleotide sequence ID" value="NZ_JAYNFR010000004.1"/>
</dbReference>
<accession>A0A560FTL5</accession>
<keyword evidence="1" id="KW-0812">Transmembrane</keyword>
<evidence type="ECO:0000313" key="2">
    <source>
        <dbReference type="EMBL" id="TWB24974.1"/>
    </source>
</evidence>
<keyword evidence="1" id="KW-0472">Membrane</keyword>
<dbReference type="Proteomes" id="UP000316545">
    <property type="component" value="Unassembled WGS sequence"/>
</dbReference>
<evidence type="ECO:0000256" key="1">
    <source>
        <dbReference type="SAM" id="Phobius"/>
    </source>
</evidence>
<keyword evidence="1" id="KW-1133">Transmembrane helix</keyword>
<dbReference type="Pfam" id="PF03597">
    <property type="entry name" value="FixS"/>
    <property type="match status" value="1"/>
</dbReference>
<comment type="caution">
    <text evidence="2">The sequence shown here is derived from an EMBL/GenBank/DDBJ whole genome shotgun (WGS) entry which is preliminary data.</text>
</comment>
<dbReference type="AlphaFoldDB" id="A0A560FTL5"/>
<keyword evidence="3" id="KW-1185">Reference proteome</keyword>
<dbReference type="NCBIfam" id="TIGR00847">
    <property type="entry name" value="ccoS"/>
    <property type="match status" value="1"/>
</dbReference>
<name>A0A560FTL5_9PROT</name>
<proteinExistence type="predicted"/>
<dbReference type="PANTHER" id="PTHR41532">
    <property type="entry name" value="FIXS PROTEIN"/>
    <property type="match status" value="1"/>
</dbReference>
<dbReference type="PANTHER" id="PTHR41532:SF1">
    <property type="entry name" value="FIXS PROTEIN"/>
    <property type="match status" value="1"/>
</dbReference>
<organism evidence="2 3">
    <name type="scientific">Nitrospirillum amazonense</name>
    <dbReference type="NCBI Taxonomy" id="28077"/>
    <lineage>
        <taxon>Bacteria</taxon>
        <taxon>Pseudomonadati</taxon>
        <taxon>Pseudomonadota</taxon>
        <taxon>Alphaproteobacteria</taxon>
        <taxon>Rhodospirillales</taxon>
        <taxon>Azospirillaceae</taxon>
        <taxon>Nitrospirillum</taxon>
    </lineage>
</organism>
<feature type="transmembrane region" description="Helical" evidence="1">
    <location>
        <begin position="6"/>
        <end position="25"/>
    </location>
</feature>
<protein>
    <submittedName>
        <fullName evidence="2">Cbb3-type cytochrome oxidase maturation protein</fullName>
    </submittedName>
</protein>
<evidence type="ECO:0000313" key="3">
    <source>
        <dbReference type="Proteomes" id="UP000316545"/>
    </source>
</evidence>
<reference evidence="2 3" key="1">
    <citation type="submission" date="2019-06" db="EMBL/GenBank/DDBJ databases">
        <title>Genomic Encyclopedia of Type Strains, Phase IV (KMG-V): Genome sequencing to study the core and pangenomes of soil and plant-associated prokaryotes.</title>
        <authorList>
            <person name="Whitman W."/>
        </authorList>
    </citation>
    <scope>NUCLEOTIDE SEQUENCE [LARGE SCALE GENOMIC DNA]</scope>
    <source>
        <strain evidence="2 3">BR 11865</strain>
    </source>
</reference>